<organism evidence="15 16">
    <name type="scientific">Oryzias melastigma</name>
    <name type="common">Marine medaka</name>
    <dbReference type="NCBI Taxonomy" id="30732"/>
    <lineage>
        <taxon>Eukaryota</taxon>
        <taxon>Metazoa</taxon>
        <taxon>Chordata</taxon>
        <taxon>Craniata</taxon>
        <taxon>Vertebrata</taxon>
        <taxon>Euteleostomi</taxon>
        <taxon>Actinopterygii</taxon>
        <taxon>Neopterygii</taxon>
        <taxon>Teleostei</taxon>
        <taxon>Neoteleostei</taxon>
        <taxon>Acanthomorphata</taxon>
        <taxon>Ovalentaria</taxon>
        <taxon>Atherinomorphae</taxon>
        <taxon>Beloniformes</taxon>
        <taxon>Adrianichthyidae</taxon>
        <taxon>Oryziinae</taxon>
        <taxon>Oryzias</taxon>
    </lineage>
</organism>
<dbReference type="PANTHER" id="PTHR10027:SF14">
    <property type="entry name" value="POTASSIUM CHANNEL SUBFAMILY T MEMBER 1"/>
    <property type="match status" value="1"/>
</dbReference>
<reference evidence="15" key="1">
    <citation type="submission" date="2025-08" db="UniProtKB">
        <authorList>
            <consortium name="Ensembl"/>
        </authorList>
    </citation>
    <scope>IDENTIFICATION</scope>
</reference>
<name>A0A3B3DAT9_ORYME</name>
<dbReference type="GO" id="GO:0005886">
    <property type="term" value="C:plasma membrane"/>
    <property type="evidence" value="ECO:0007669"/>
    <property type="project" value="UniProtKB-SubCell"/>
</dbReference>
<feature type="region of interest" description="Disordered" evidence="12">
    <location>
        <begin position="1"/>
        <end position="42"/>
    </location>
</feature>
<feature type="region of interest" description="Disordered" evidence="12">
    <location>
        <begin position="624"/>
        <end position="650"/>
    </location>
</feature>
<dbReference type="SUPFAM" id="SSF81324">
    <property type="entry name" value="Voltage-gated potassium channels"/>
    <property type="match status" value="1"/>
</dbReference>
<accession>A0A3B3DAT9</accession>
<keyword evidence="10" id="KW-0407">Ion channel</keyword>
<keyword evidence="9 13" id="KW-0472">Membrane</keyword>
<dbReference type="FunFam" id="3.40.50.720:FF:000034">
    <property type="entry name" value="Potassium channel subfamily T member 1"/>
    <property type="match status" value="1"/>
</dbReference>
<comment type="catalytic activity">
    <reaction evidence="11">
        <text>K(+)(in) = K(+)(out)</text>
        <dbReference type="Rhea" id="RHEA:29463"/>
        <dbReference type="ChEBI" id="CHEBI:29103"/>
    </reaction>
</comment>
<feature type="compositionally biased region" description="Polar residues" evidence="12">
    <location>
        <begin position="1136"/>
        <end position="1149"/>
    </location>
</feature>
<dbReference type="InterPro" id="IPR003929">
    <property type="entry name" value="K_chnl_BK_asu"/>
</dbReference>
<feature type="domain" description="RCK N-terminal" evidence="14">
    <location>
        <begin position="740"/>
        <end position="880"/>
    </location>
</feature>
<dbReference type="InterPro" id="IPR013099">
    <property type="entry name" value="K_chnl_dom"/>
</dbReference>
<keyword evidence="2" id="KW-0813">Transport</keyword>
<evidence type="ECO:0000256" key="9">
    <source>
        <dbReference type="ARBA" id="ARBA00023136"/>
    </source>
</evidence>
<dbReference type="Pfam" id="PF22614">
    <property type="entry name" value="Slo-like_RCK"/>
    <property type="match status" value="2"/>
</dbReference>
<dbReference type="FunFam" id="1.10.287.70:FF:000058">
    <property type="entry name" value="Potassium sodium-activated channel subfamily T member 2"/>
    <property type="match status" value="1"/>
</dbReference>
<evidence type="ECO:0000256" key="2">
    <source>
        <dbReference type="ARBA" id="ARBA00022448"/>
    </source>
</evidence>
<dbReference type="SUPFAM" id="SSF51735">
    <property type="entry name" value="NAD(P)-binding Rossmann-fold domains"/>
    <property type="match status" value="1"/>
</dbReference>
<dbReference type="AlphaFoldDB" id="A0A3B3DAT9"/>
<protein>
    <submittedName>
        <fullName evidence="15">Potassium sodium-activated channel subfamily T member 1</fullName>
    </submittedName>
</protein>
<dbReference type="Pfam" id="PF07885">
    <property type="entry name" value="Ion_trans_2"/>
    <property type="match status" value="1"/>
</dbReference>
<keyword evidence="6" id="KW-0630">Potassium</keyword>
<evidence type="ECO:0000256" key="8">
    <source>
        <dbReference type="ARBA" id="ARBA00023065"/>
    </source>
</evidence>
<evidence type="ECO:0000313" key="16">
    <source>
        <dbReference type="Proteomes" id="UP000261560"/>
    </source>
</evidence>
<evidence type="ECO:0000256" key="6">
    <source>
        <dbReference type="ARBA" id="ARBA00022958"/>
    </source>
</evidence>
<feature type="domain" description="RCK N-terminal" evidence="14">
    <location>
        <begin position="319"/>
        <end position="455"/>
    </location>
</feature>
<evidence type="ECO:0000256" key="10">
    <source>
        <dbReference type="ARBA" id="ARBA00023303"/>
    </source>
</evidence>
<dbReference type="InterPro" id="IPR003148">
    <property type="entry name" value="RCK_N"/>
</dbReference>
<dbReference type="InterPro" id="IPR036291">
    <property type="entry name" value="NAD(P)-bd_dom_sf"/>
</dbReference>
<feature type="transmembrane region" description="Helical" evidence="13">
    <location>
        <begin position="178"/>
        <end position="198"/>
    </location>
</feature>
<feature type="compositionally biased region" description="Low complexity" evidence="12">
    <location>
        <begin position="16"/>
        <end position="27"/>
    </location>
</feature>
<dbReference type="Ensembl" id="ENSOMET00000002512.1">
    <property type="protein sequence ID" value="ENSOMEP00000027228.1"/>
    <property type="gene ID" value="ENSOMEG00000009946.1"/>
</dbReference>
<dbReference type="Gene3D" id="3.40.50.720">
    <property type="entry name" value="NAD(P)-binding Rossmann-like Domain"/>
    <property type="match status" value="2"/>
</dbReference>
<keyword evidence="4 13" id="KW-0812">Transmembrane</keyword>
<feature type="transmembrane region" description="Helical" evidence="13">
    <location>
        <begin position="246"/>
        <end position="265"/>
    </location>
</feature>
<dbReference type="FunFam" id="3.40.50.720:FF:000011">
    <property type="entry name" value="Potassium channel subfamily T member 1"/>
    <property type="match status" value="1"/>
</dbReference>
<evidence type="ECO:0000259" key="14">
    <source>
        <dbReference type="PROSITE" id="PS51201"/>
    </source>
</evidence>
<evidence type="ECO:0000256" key="1">
    <source>
        <dbReference type="ARBA" id="ARBA00004651"/>
    </source>
</evidence>
<dbReference type="InterPro" id="IPR047871">
    <property type="entry name" value="K_chnl_Slo-like"/>
</dbReference>
<dbReference type="GeneTree" id="ENSGT00940000156880"/>
<evidence type="ECO:0000256" key="12">
    <source>
        <dbReference type="SAM" id="MobiDB-lite"/>
    </source>
</evidence>
<feature type="transmembrane region" description="Helical" evidence="13">
    <location>
        <begin position="219"/>
        <end position="240"/>
    </location>
</feature>
<feature type="region of interest" description="Disordered" evidence="12">
    <location>
        <begin position="1006"/>
        <end position="1035"/>
    </location>
</feature>
<evidence type="ECO:0000256" key="3">
    <source>
        <dbReference type="ARBA" id="ARBA00022538"/>
    </source>
</evidence>
<keyword evidence="7 13" id="KW-1133">Transmembrane helix</keyword>
<evidence type="ECO:0000256" key="7">
    <source>
        <dbReference type="ARBA" id="ARBA00022989"/>
    </source>
</evidence>
<dbReference type="Pfam" id="PF03493">
    <property type="entry name" value="BK_channel_a"/>
    <property type="match status" value="1"/>
</dbReference>
<dbReference type="GO" id="GO:0005228">
    <property type="term" value="F:intracellular sodium-activated potassium channel activity"/>
    <property type="evidence" value="ECO:0007669"/>
    <property type="project" value="TreeGrafter"/>
</dbReference>
<feature type="region of interest" description="Disordered" evidence="12">
    <location>
        <begin position="1129"/>
        <end position="1158"/>
    </location>
</feature>
<evidence type="ECO:0000256" key="5">
    <source>
        <dbReference type="ARBA" id="ARBA00022826"/>
    </source>
</evidence>
<evidence type="ECO:0000313" key="15">
    <source>
        <dbReference type="Ensembl" id="ENSOMEP00000027228.1"/>
    </source>
</evidence>
<comment type="subcellular location">
    <subcellularLocation>
        <location evidence="1">Cell membrane</location>
        <topology evidence="1">Multi-pass membrane protein</topology>
    </subcellularLocation>
</comment>
<keyword evidence="8" id="KW-0406">Ion transport</keyword>
<feature type="transmembrane region" description="Helical" evidence="13">
    <location>
        <begin position="277"/>
        <end position="294"/>
    </location>
</feature>
<proteinExistence type="predicted"/>
<dbReference type="PROSITE" id="PS51201">
    <property type="entry name" value="RCK_N"/>
    <property type="match status" value="2"/>
</dbReference>
<dbReference type="Proteomes" id="UP000261560">
    <property type="component" value="Unplaced"/>
</dbReference>
<feature type="transmembrane region" description="Helical" evidence="13">
    <location>
        <begin position="118"/>
        <end position="137"/>
    </location>
</feature>
<reference evidence="15" key="2">
    <citation type="submission" date="2025-09" db="UniProtKB">
        <authorList>
            <consortium name="Ensembl"/>
        </authorList>
    </citation>
    <scope>IDENTIFICATION</scope>
</reference>
<evidence type="ECO:0000256" key="11">
    <source>
        <dbReference type="ARBA" id="ARBA00034430"/>
    </source>
</evidence>
<evidence type="ECO:0000256" key="13">
    <source>
        <dbReference type="SAM" id="Phobius"/>
    </source>
</evidence>
<dbReference type="GO" id="GO:0015271">
    <property type="term" value="F:outward rectifier potassium channel activity"/>
    <property type="evidence" value="ECO:0007669"/>
    <property type="project" value="TreeGrafter"/>
</dbReference>
<dbReference type="PANTHER" id="PTHR10027">
    <property type="entry name" value="CALCIUM-ACTIVATED POTASSIUM CHANNEL ALPHA CHAIN"/>
    <property type="match status" value="1"/>
</dbReference>
<keyword evidence="16" id="KW-1185">Reference proteome</keyword>
<sequence length="1158" mass="131837">MMGPRMDATAQPAQNSVMSPPRRPSSSHADRPSETLQKNNSSNSGVILDISTLKMADVDSEVPPLPPRYRFRDLLLGDQTFQNDDRVQVEFYVNENTFKERLKLFFIKNQRSSLRIRLFNFALKILTCALYILRVSLDDPKEINPRAMCRNSSFLNATDSREINWELIFWVTRREPVWAIQVTVALISFLETMLITYLSYKNDFHRAIQRTHSAMFNQVFILICTLLCLVFTGACGIQHLERAGKNLSLFDSFYFCIVTFSTVGYGDVTPQIWPSQLLVVILICVALVVLPLQFEELAYLWMESQKLGGNYSRHRAQTEKHVVLCVSSLKIDLLMDFLNEFYAHPRLQDYYVVILCPTEIDIQVRRILQIPLWSQRVIYLQGSALKDQDLMRAKMDDAEACFILSSRNEVDRTAADHQTILRAWAAKDFAPNCPLYVQILKPENKFHVKFADHVVCEEEFKYAMLALNCVCPATSTLVTLLVHTSRGQEGQLSPEQWQRMYGRCSGNEVYHIRLGDSKFFGEYDGKSFTYASFHAHKKYGVCLIGVKREDNKSILLNPGPRHIMAASDTCYYINITKEENSAFIFKQEEKNSKGLPGTGLYDAPSRLPVHSIIASMGTVAIDLQHPDPPEESSKLTVPAENGAGSRRPSIAPVLEIADSTAILPCDLLSDQSEDETNQSDEEGSVGSDFVKGYPPNSPYIGSSPTLCHLLPQKAPFCCLRLDKGCTHNSFEDAKAYGFKNKLIIVSAEMAGNGLYNFIVPLRAYYRPRKELNPIVLLLDYPPDNHFLEAICCFPMVYFMAGTIDNLDNLLQCGIIYADNLVVVDKESTMSAEEDYMADAKTIVNVQTMFRLFPSLSIITELTHPSNMRFMQFRAKDCYSLALSKLEKIERDKGSNLAFMFRLPFAAGRVFSISMLDTLLYQSFVKDFVIAIMRLLLGLDTTPGSGYLCVMKITEEDLWIRTYGRLFQKFCSSSAEIPIGIYRTESHMFSTSESQMSVNVDQAEELRDRGDSWKKKAPRNSTTSDQSDHPLLRKKSMQWARRLSRKNNKPGSRAERISQQRLNLYRRSERQELSELVKNRMKHLGLPTVGYDEMNDHQNTLSYVLINPPPDTMLELNDIVYIIRPDPLAHMPEDSQVGPTHSSRNQQDFGTETRDETHL</sequence>
<keyword evidence="3" id="KW-0633">Potassium transport</keyword>
<feature type="compositionally biased region" description="Basic and acidic residues" evidence="12">
    <location>
        <begin position="624"/>
        <end position="633"/>
    </location>
</feature>
<dbReference type="Gene3D" id="1.10.287.70">
    <property type="match status" value="1"/>
</dbReference>
<evidence type="ECO:0000256" key="4">
    <source>
        <dbReference type="ARBA" id="ARBA00022692"/>
    </source>
</evidence>
<keyword evidence="5" id="KW-0631">Potassium channel</keyword>